<keyword evidence="8" id="KW-0460">Magnesium</keyword>
<evidence type="ECO:0000256" key="2">
    <source>
        <dbReference type="ARBA" id="ARBA00011955"/>
    </source>
</evidence>
<dbReference type="EMBL" id="CAESAJ010000110">
    <property type="protein sequence ID" value="CAB4341052.1"/>
    <property type="molecule type" value="Genomic_DNA"/>
</dbReference>
<keyword evidence="7" id="KW-0274">FAD</keyword>
<dbReference type="GO" id="GO:0016740">
    <property type="term" value="F:transferase activity"/>
    <property type="evidence" value="ECO:0007669"/>
    <property type="project" value="UniProtKB-KW"/>
</dbReference>
<accession>A0A6J5ZIK4</accession>
<evidence type="ECO:0000256" key="8">
    <source>
        <dbReference type="ARBA" id="ARBA00022842"/>
    </source>
</evidence>
<keyword evidence="4" id="KW-0285">Flavoprotein</keyword>
<keyword evidence="6" id="KW-0479">Metal-binding</keyword>
<dbReference type="PANTHER" id="PTHR30040:SF2">
    <property type="entry name" value="FAD:PROTEIN FMN TRANSFERASE"/>
    <property type="match status" value="1"/>
</dbReference>
<dbReference type="Gene3D" id="3.10.520.10">
    <property type="entry name" value="ApbE-like domains"/>
    <property type="match status" value="2"/>
</dbReference>
<dbReference type="SUPFAM" id="SSF143631">
    <property type="entry name" value="ApbE-like"/>
    <property type="match status" value="1"/>
</dbReference>
<evidence type="ECO:0000256" key="4">
    <source>
        <dbReference type="ARBA" id="ARBA00022630"/>
    </source>
</evidence>
<evidence type="ECO:0000256" key="7">
    <source>
        <dbReference type="ARBA" id="ARBA00022827"/>
    </source>
</evidence>
<dbReference type="GO" id="GO:0046872">
    <property type="term" value="F:metal ion binding"/>
    <property type="evidence" value="ECO:0007669"/>
    <property type="project" value="UniProtKB-KW"/>
</dbReference>
<evidence type="ECO:0000256" key="9">
    <source>
        <dbReference type="ARBA" id="ARBA00031306"/>
    </source>
</evidence>
<evidence type="ECO:0000256" key="6">
    <source>
        <dbReference type="ARBA" id="ARBA00022723"/>
    </source>
</evidence>
<dbReference type="PANTHER" id="PTHR30040">
    <property type="entry name" value="THIAMINE BIOSYNTHESIS LIPOPROTEIN APBE"/>
    <property type="match status" value="1"/>
</dbReference>
<comment type="catalytic activity">
    <reaction evidence="10">
        <text>L-threonyl-[protein] + FAD = FMN-L-threonyl-[protein] + AMP + H(+)</text>
        <dbReference type="Rhea" id="RHEA:36847"/>
        <dbReference type="Rhea" id="RHEA-COMP:11060"/>
        <dbReference type="Rhea" id="RHEA-COMP:11061"/>
        <dbReference type="ChEBI" id="CHEBI:15378"/>
        <dbReference type="ChEBI" id="CHEBI:30013"/>
        <dbReference type="ChEBI" id="CHEBI:57692"/>
        <dbReference type="ChEBI" id="CHEBI:74257"/>
        <dbReference type="ChEBI" id="CHEBI:456215"/>
        <dbReference type="EC" id="2.7.1.180"/>
    </reaction>
</comment>
<evidence type="ECO:0000256" key="10">
    <source>
        <dbReference type="ARBA" id="ARBA00048540"/>
    </source>
</evidence>
<name>A0A6J5ZIK4_9ZZZZ</name>
<evidence type="ECO:0000256" key="3">
    <source>
        <dbReference type="ARBA" id="ARBA00016337"/>
    </source>
</evidence>
<comment type="cofactor">
    <cofactor evidence="1">
        <name>Mg(2+)</name>
        <dbReference type="ChEBI" id="CHEBI:18420"/>
    </cofactor>
</comment>
<gene>
    <name evidence="11" type="ORF">UFOPK3770_00959</name>
</gene>
<dbReference type="InterPro" id="IPR024932">
    <property type="entry name" value="ApbE"/>
</dbReference>
<evidence type="ECO:0000256" key="5">
    <source>
        <dbReference type="ARBA" id="ARBA00022679"/>
    </source>
</evidence>
<organism evidence="11">
    <name type="scientific">freshwater metagenome</name>
    <dbReference type="NCBI Taxonomy" id="449393"/>
    <lineage>
        <taxon>unclassified sequences</taxon>
        <taxon>metagenomes</taxon>
        <taxon>ecological metagenomes</taxon>
    </lineage>
</organism>
<dbReference type="EC" id="2.7.1.180" evidence="2"/>
<dbReference type="Pfam" id="PF02424">
    <property type="entry name" value="ApbE"/>
    <property type="match status" value="2"/>
</dbReference>
<sequence length="251" mass="27010">MPNNRKRVVHVEHVWGTVVSIDISTHRTTQRKSSLAIKAVVAWLHHVDEEFSTYRPDSLISNLRAGHIGISETTSDVQQVFARCERLRDITRGVFDPWSVPGGFDPSGLVKGWAADRAAEILESKGCHDFLVNAGGDIATRGEAQPGVPWLIGIQHPMQPGEFHSTVAMTNGAIATSGTYERGQHVIGMTDQSAASATVVGPDCATADALATALLIAGEAGLQWFDYLPGWSAQIVIDEEVTSLGPAFVMQ</sequence>
<evidence type="ECO:0000256" key="1">
    <source>
        <dbReference type="ARBA" id="ARBA00001946"/>
    </source>
</evidence>
<dbReference type="InterPro" id="IPR003374">
    <property type="entry name" value="ApbE-like_sf"/>
</dbReference>
<dbReference type="AlphaFoldDB" id="A0A6J5ZIK4"/>
<protein>
    <recommendedName>
        <fullName evidence="3">FAD:protein FMN transferase</fullName>
        <ecNumber evidence="2">2.7.1.180</ecNumber>
    </recommendedName>
    <alternativeName>
        <fullName evidence="9">Flavin transferase</fullName>
    </alternativeName>
</protein>
<evidence type="ECO:0000313" key="11">
    <source>
        <dbReference type="EMBL" id="CAB4341052.1"/>
    </source>
</evidence>
<keyword evidence="5" id="KW-0808">Transferase</keyword>
<reference evidence="11" key="1">
    <citation type="submission" date="2020-05" db="EMBL/GenBank/DDBJ databases">
        <authorList>
            <person name="Chiriac C."/>
            <person name="Salcher M."/>
            <person name="Ghai R."/>
            <person name="Kavagutti S V."/>
        </authorList>
    </citation>
    <scope>NUCLEOTIDE SEQUENCE</scope>
</reference>
<proteinExistence type="predicted"/>